<evidence type="ECO:0000256" key="4">
    <source>
        <dbReference type="ARBA" id="ARBA00023015"/>
    </source>
</evidence>
<comment type="function">
    <text evidence="6">Involved in transcription antitermination. Required for transcription of ribosomal RNA (rRNA) genes. Binds specifically to the boxA antiterminator sequence of the ribosomal RNA (rrn) operons.</text>
</comment>
<dbReference type="PATRIC" id="fig|1678840.3.peg.2793"/>
<keyword evidence="2 6" id="KW-0889">Transcription antitermination</keyword>
<dbReference type="InterPro" id="IPR006027">
    <property type="entry name" value="NusB_RsmB_TIM44"/>
</dbReference>
<name>A0A0S7BVZ1_9CHLR</name>
<dbReference type="PANTHER" id="PTHR11078:SF3">
    <property type="entry name" value="ANTITERMINATION NUSB DOMAIN-CONTAINING PROTEIN"/>
    <property type="match status" value="1"/>
</dbReference>
<dbReference type="GO" id="GO:0003723">
    <property type="term" value="F:RNA binding"/>
    <property type="evidence" value="ECO:0007669"/>
    <property type="project" value="UniProtKB-UniRule"/>
</dbReference>
<feature type="domain" description="NusB/RsmB/TIM44" evidence="7">
    <location>
        <begin position="47"/>
        <end position="171"/>
    </location>
</feature>
<keyword evidence="5 6" id="KW-0804">Transcription</keyword>
<dbReference type="GO" id="GO:0005829">
    <property type="term" value="C:cytosol"/>
    <property type="evidence" value="ECO:0007669"/>
    <property type="project" value="TreeGrafter"/>
</dbReference>
<dbReference type="OrthoDB" id="9811381at2"/>
<evidence type="ECO:0000313" key="9">
    <source>
        <dbReference type="Proteomes" id="UP000053370"/>
    </source>
</evidence>
<dbReference type="Proteomes" id="UP000053370">
    <property type="component" value="Unassembled WGS sequence"/>
</dbReference>
<evidence type="ECO:0000256" key="3">
    <source>
        <dbReference type="ARBA" id="ARBA00022884"/>
    </source>
</evidence>
<dbReference type="NCBIfam" id="TIGR01951">
    <property type="entry name" value="nusB"/>
    <property type="match status" value="1"/>
</dbReference>
<dbReference type="STRING" id="1678840.ATC1_131334"/>
<dbReference type="InterPro" id="IPR011605">
    <property type="entry name" value="NusB_fam"/>
</dbReference>
<keyword evidence="4 6" id="KW-0805">Transcription regulation</keyword>
<reference evidence="8" key="1">
    <citation type="journal article" date="2015" name="Genome Announc.">
        <title>Draft Genome Sequence of Anaerolineae Strain TC1, a Novel Isolate from a Methanogenic Wastewater Treatment System.</title>
        <authorList>
            <person name="Matsuura N."/>
            <person name="Tourlousse D.M."/>
            <person name="Sun L."/>
            <person name="Toyonaga M."/>
            <person name="Kuroda K."/>
            <person name="Ohashi A."/>
            <person name="Cruz R."/>
            <person name="Yamaguchi T."/>
            <person name="Sekiguchi Y."/>
        </authorList>
    </citation>
    <scope>NUCLEOTIDE SEQUENCE [LARGE SCALE GENOMIC DNA]</scope>
    <source>
        <strain evidence="8">TC1</strain>
    </source>
</reference>
<evidence type="ECO:0000313" key="8">
    <source>
        <dbReference type="EMBL" id="GAP41348.1"/>
    </source>
</evidence>
<dbReference type="SUPFAM" id="SSF48013">
    <property type="entry name" value="NusB-like"/>
    <property type="match status" value="1"/>
</dbReference>
<proteinExistence type="inferred from homology"/>
<evidence type="ECO:0000256" key="1">
    <source>
        <dbReference type="ARBA" id="ARBA00005952"/>
    </source>
</evidence>
<dbReference type="PANTHER" id="PTHR11078">
    <property type="entry name" value="N UTILIZATION SUBSTANCE PROTEIN B-RELATED"/>
    <property type="match status" value="1"/>
</dbReference>
<comment type="similarity">
    <text evidence="1 6">Belongs to the NusB family.</text>
</comment>
<keyword evidence="3 6" id="KW-0694">RNA-binding</keyword>
<evidence type="ECO:0000259" key="7">
    <source>
        <dbReference type="Pfam" id="PF01029"/>
    </source>
</evidence>
<keyword evidence="9" id="KW-1185">Reference proteome</keyword>
<evidence type="ECO:0000256" key="5">
    <source>
        <dbReference type="ARBA" id="ARBA00023163"/>
    </source>
</evidence>
<dbReference type="HAMAP" id="MF_00073">
    <property type="entry name" value="NusB"/>
    <property type="match status" value="1"/>
</dbReference>
<protein>
    <recommendedName>
        <fullName evidence="6">Transcription antitermination protein NusB</fullName>
    </recommendedName>
    <alternativeName>
        <fullName evidence="6">Antitermination factor NusB</fullName>
    </alternativeName>
</protein>
<dbReference type="Gene3D" id="1.10.940.10">
    <property type="entry name" value="NusB-like"/>
    <property type="match status" value="1"/>
</dbReference>
<evidence type="ECO:0000256" key="6">
    <source>
        <dbReference type="HAMAP-Rule" id="MF_00073"/>
    </source>
</evidence>
<accession>A0A0S7BVZ1</accession>
<dbReference type="Pfam" id="PF01029">
    <property type="entry name" value="NusB"/>
    <property type="match status" value="1"/>
</dbReference>
<dbReference type="GO" id="GO:0006353">
    <property type="term" value="P:DNA-templated transcription termination"/>
    <property type="evidence" value="ECO:0007669"/>
    <property type="project" value="UniProtKB-UniRule"/>
</dbReference>
<dbReference type="AlphaFoldDB" id="A0A0S7BVZ1"/>
<dbReference type="GO" id="GO:0031564">
    <property type="term" value="P:transcription antitermination"/>
    <property type="evidence" value="ECO:0007669"/>
    <property type="project" value="UniProtKB-KW"/>
</dbReference>
<organism evidence="8">
    <name type="scientific">Flexilinea flocculi</name>
    <dbReference type="NCBI Taxonomy" id="1678840"/>
    <lineage>
        <taxon>Bacteria</taxon>
        <taxon>Bacillati</taxon>
        <taxon>Chloroflexota</taxon>
        <taxon>Anaerolineae</taxon>
        <taxon>Anaerolineales</taxon>
        <taxon>Anaerolineaceae</taxon>
        <taxon>Flexilinea</taxon>
    </lineage>
</organism>
<dbReference type="RefSeq" id="WP_062282364.1">
    <property type="nucleotide sequence ID" value="NZ_DF968181.1"/>
</dbReference>
<gene>
    <name evidence="6" type="primary">nusB</name>
    <name evidence="8" type="ORF">ATC1_131334</name>
</gene>
<dbReference type="EMBL" id="DF968181">
    <property type="protein sequence ID" value="GAP41348.1"/>
    <property type="molecule type" value="Genomic_DNA"/>
</dbReference>
<evidence type="ECO:0000256" key="2">
    <source>
        <dbReference type="ARBA" id="ARBA00022814"/>
    </source>
</evidence>
<dbReference type="InterPro" id="IPR035926">
    <property type="entry name" value="NusB-like_sf"/>
</dbReference>
<sequence>MSIFENFEGIESQDSIIPESQNNLQPDDETVLYKEEIEEIELDERTRARGIALQVLFEMDMTDHPINIILKERLDAVKLEGGLPKFVESIVLGVAPISHEIDRFIAKYATEWPIEQIAVIDRNIIRIAVWEFAISEHTPLKVVINESVELAKVFGSESSQRFVNGVLGSLADHQIDIKTALEEI</sequence>